<gene>
    <name evidence="1" type="ORF">BJ508DRAFT_22523</name>
</gene>
<reference evidence="1 2" key="1">
    <citation type="journal article" date="2018" name="Nat. Ecol. Evol.">
        <title>Pezizomycetes genomes reveal the molecular basis of ectomycorrhizal truffle lifestyle.</title>
        <authorList>
            <person name="Murat C."/>
            <person name="Payen T."/>
            <person name="Noel B."/>
            <person name="Kuo A."/>
            <person name="Morin E."/>
            <person name="Chen J."/>
            <person name="Kohler A."/>
            <person name="Krizsan K."/>
            <person name="Balestrini R."/>
            <person name="Da Silva C."/>
            <person name="Montanini B."/>
            <person name="Hainaut M."/>
            <person name="Levati E."/>
            <person name="Barry K.W."/>
            <person name="Belfiori B."/>
            <person name="Cichocki N."/>
            <person name="Clum A."/>
            <person name="Dockter R.B."/>
            <person name="Fauchery L."/>
            <person name="Guy J."/>
            <person name="Iotti M."/>
            <person name="Le Tacon F."/>
            <person name="Lindquist E.A."/>
            <person name="Lipzen A."/>
            <person name="Malagnac F."/>
            <person name="Mello A."/>
            <person name="Molinier V."/>
            <person name="Miyauchi S."/>
            <person name="Poulain J."/>
            <person name="Riccioni C."/>
            <person name="Rubini A."/>
            <person name="Sitrit Y."/>
            <person name="Splivallo R."/>
            <person name="Traeger S."/>
            <person name="Wang M."/>
            <person name="Zifcakova L."/>
            <person name="Wipf D."/>
            <person name="Zambonelli A."/>
            <person name="Paolocci F."/>
            <person name="Nowrousian M."/>
            <person name="Ottonello S."/>
            <person name="Baldrian P."/>
            <person name="Spatafora J.W."/>
            <person name="Henrissat B."/>
            <person name="Nagy L.G."/>
            <person name="Aury J.M."/>
            <person name="Wincker P."/>
            <person name="Grigoriev I.V."/>
            <person name="Bonfante P."/>
            <person name="Martin F.M."/>
        </authorList>
    </citation>
    <scope>NUCLEOTIDE SEQUENCE [LARGE SCALE GENOMIC DNA]</scope>
    <source>
        <strain evidence="1 2">RN42</strain>
    </source>
</reference>
<dbReference type="Proteomes" id="UP000275078">
    <property type="component" value="Unassembled WGS sequence"/>
</dbReference>
<sequence>MATPRYTARDRIREAVSANRDTLPLSDADIDKEWEKALNAHLKIVTQPASDITAGNTQTPLDNSLERRYQLAYKPTVTFLRIFLHNILNWSIHQKPKMVAKTTQPAPEPFAYSSVKNALPLVLVSWKAAVGKVCSSEDSEAKDDKQQIERAWGKLGSIWPQFENLTGTAVDFDCIPTENEDGSAEILRRLQFQPETHRR</sequence>
<evidence type="ECO:0000313" key="2">
    <source>
        <dbReference type="Proteomes" id="UP000275078"/>
    </source>
</evidence>
<evidence type="ECO:0000313" key="1">
    <source>
        <dbReference type="EMBL" id="RPA75340.1"/>
    </source>
</evidence>
<dbReference type="EMBL" id="ML119766">
    <property type="protein sequence ID" value="RPA75340.1"/>
    <property type="molecule type" value="Genomic_DNA"/>
</dbReference>
<name>A0A3N4HU52_ASCIM</name>
<protein>
    <submittedName>
        <fullName evidence="1">Uncharacterized protein</fullName>
    </submittedName>
</protein>
<keyword evidence="2" id="KW-1185">Reference proteome</keyword>
<organism evidence="1 2">
    <name type="scientific">Ascobolus immersus RN42</name>
    <dbReference type="NCBI Taxonomy" id="1160509"/>
    <lineage>
        <taxon>Eukaryota</taxon>
        <taxon>Fungi</taxon>
        <taxon>Dikarya</taxon>
        <taxon>Ascomycota</taxon>
        <taxon>Pezizomycotina</taxon>
        <taxon>Pezizomycetes</taxon>
        <taxon>Pezizales</taxon>
        <taxon>Ascobolaceae</taxon>
        <taxon>Ascobolus</taxon>
    </lineage>
</organism>
<accession>A0A3N4HU52</accession>
<dbReference type="AlphaFoldDB" id="A0A3N4HU52"/>
<proteinExistence type="predicted"/>